<gene>
    <name evidence="5" type="primary">natA_2</name>
    <name evidence="5" type="ORF">AN618_21650</name>
</gene>
<dbReference type="Proteomes" id="UP000070427">
    <property type="component" value="Unassembled WGS sequence"/>
</dbReference>
<dbReference type="AlphaFoldDB" id="A0A140L2R8"/>
<dbReference type="InterPro" id="IPR027417">
    <property type="entry name" value="P-loop_NTPase"/>
</dbReference>
<name>A0A140L2R8_9FIRM</name>
<dbReference type="RefSeq" id="WP_066354944.1">
    <property type="nucleotide sequence ID" value="NZ_LOED01000039.1"/>
</dbReference>
<dbReference type="GO" id="GO:0005524">
    <property type="term" value="F:ATP binding"/>
    <property type="evidence" value="ECO:0007669"/>
    <property type="project" value="UniProtKB-KW"/>
</dbReference>
<dbReference type="InterPro" id="IPR050763">
    <property type="entry name" value="ABC_transporter_ATP-binding"/>
</dbReference>
<accession>A0A140L2R8</accession>
<evidence type="ECO:0000313" key="6">
    <source>
        <dbReference type="Proteomes" id="UP000070427"/>
    </source>
</evidence>
<reference evidence="5 6" key="1">
    <citation type="submission" date="2015-12" db="EMBL/GenBank/DDBJ databases">
        <title>Draft genome sequnece of Fervidicola ferrireducens strain Y170.</title>
        <authorList>
            <person name="Patel B.K."/>
        </authorList>
    </citation>
    <scope>NUCLEOTIDE SEQUENCE [LARGE SCALE GENOMIC DNA]</scope>
    <source>
        <strain evidence="5 6">Y170</strain>
    </source>
</reference>
<evidence type="ECO:0000259" key="4">
    <source>
        <dbReference type="PROSITE" id="PS50893"/>
    </source>
</evidence>
<keyword evidence="3 5" id="KW-0067">ATP-binding</keyword>
<dbReference type="Pfam" id="PF00005">
    <property type="entry name" value="ABC_tran"/>
    <property type="match status" value="1"/>
</dbReference>
<dbReference type="Gene3D" id="3.40.50.300">
    <property type="entry name" value="P-loop containing nucleotide triphosphate hydrolases"/>
    <property type="match status" value="1"/>
</dbReference>
<protein>
    <submittedName>
        <fullName evidence="5">ABC transporter ATP-binding protein NatA</fullName>
    </submittedName>
</protein>
<dbReference type="STRING" id="520764.AN618_21650"/>
<dbReference type="PROSITE" id="PS50893">
    <property type="entry name" value="ABC_TRANSPORTER_2"/>
    <property type="match status" value="1"/>
</dbReference>
<comment type="caution">
    <text evidence="5">The sequence shown here is derived from an EMBL/GenBank/DDBJ whole genome shotgun (WGS) entry which is preliminary data.</text>
</comment>
<feature type="domain" description="ABC transporter" evidence="4">
    <location>
        <begin position="3"/>
        <end position="248"/>
    </location>
</feature>
<dbReference type="SMART" id="SM00382">
    <property type="entry name" value="AAA"/>
    <property type="match status" value="1"/>
</dbReference>
<organism evidence="5 6">
    <name type="scientific">Fervidicola ferrireducens</name>
    <dbReference type="NCBI Taxonomy" id="520764"/>
    <lineage>
        <taxon>Bacteria</taxon>
        <taxon>Bacillati</taxon>
        <taxon>Bacillota</taxon>
        <taxon>Clostridia</taxon>
        <taxon>Thermosediminibacterales</taxon>
        <taxon>Thermosediminibacteraceae</taxon>
        <taxon>Fervidicola</taxon>
    </lineage>
</organism>
<evidence type="ECO:0000256" key="3">
    <source>
        <dbReference type="ARBA" id="ARBA00022840"/>
    </source>
</evidence>
<dbReference type="OrthoDB" id="9804819at2"/>
<keyword evidence="2" id="KW-0547">Nucleotide-binding</keyword>
<dbReference type="EMBL" id="LOED01000039">
    <property type="protein sequence ID" value="KXG74843.1"/>
    <property type="molecule type" value="Genomic_DNA"/>
</dbReference>
<evidence type="ECO:0000313" key="5">
    <source>
        <dbReference type="EMBL" id="KXG74843.1"/>
    </source>
</evidence>
<dbReference type="GO" id="GO:0016887">
    <property type="term" value="F:ATP hydrolysis activity"/>
    <property type="evidence" value="ECO:0007669"/>
    <property type="project" value="InterPro"/>
</dbReference>
<proteinExistence type="predicted"/>
<dbReference type="PANTHER" id="PTHR42711">
    <property type="entry name" value="ABC TRANSPORTER ATP-BINDING PROTEIN"/>
    <property type="match status" value="1"/>
</dbReference>
<dbReference type="PANTHER" id="PTHR42711:SF1">
    <property type="entry name" value="ABC-TRANSPORT PROTEIN, ATP-BINDING COMPONENT"/>
    <property type="match status" value="1"/>
</dbReference>
<sequence>MCIDVNHVSKQYTLWKIKGWTRRERQVIEAVKDVSFRVEPGRALALIGPNGAGKSTLIKLLCGILSPTRGSIRVLGMDPFKDRSKLAYHISSVFGQRSQLWYHLPPIDTFLLLGRIYDIDRVELKKRMKELVELFDLSSFLYQPVRKLSLGQRMRCEIAAALIHNPKILFLDEPTIGLDVVARSMVIDILKDLNQRKNVTIILTSHDTGDIERLCEDVIVLNEGRIVLESNIREMRKNFFHTKIIEIEFAGQHADLDLPPGVSVIERSGPVVKLEVNLKVQDANEVVSRIVAQNSVRDITIQDPPLESIIQHIYLSGDPAGREAEQNAQIDG</sequence>
<evidence type="ECO:0000256" key="1">
    <source>
        <dbReference type="ARBA" id="ARBA00022448"/>
    </source>
</evidence>
<dbReference type="PATRIC" id="fig|520764.3.peg.2321"/>
<dbReference type="SUPFAM" id="SSF52540">
    <property type="entry name" value="P-loop containing nucleoside triphosphate hydrolases"/>
    <property type="match status" value="1"/>
</dbReference>
<keyword evidence="6" id="KW-1185">Reference proteome</keyword>
<dbReference type="InterPro" id="IPR003593">
    <property type="entry name" value="AAA+_ATPase"/>
</dbReference>
<evidence type="ECO:0000256" key="2">
    <source>
        <dbReference type="ARBA" id="ARBA00022741"/>
    </source>
</evidence>
<dbReference type="FunCoup" id="A0A140L2R8">
    <property type="interactions" value="458"/>
</dbReference>
<keyword evidence="1" id="KW-0813">Transport</keyword>
<dbReference type="InParanoid" id="A0A140L2R8"/>
<dbReference type="InterPro" id="IPR003439">
    <property type="entry name" value="ABC_transporter-like_ATP-bd"/>
</dbReference>